<dbReference type="PRINTS" id="PR00039">
    <property type="entry name" value="HTHLYSR"/>
</dbReference>
<dbReference type="InterPro" id="IPR000847">
    <property type="entry name" value="LysR_HTH_N"/>
</dbReference>
<keyword evidence="3" id="KW-0238">DNA-binding</keyword>
<dbReference type="RefSeq" id="WP_227319540.1">
    <property type="nucleotide sequence ID" value="NZ_JAESVB010000001.1"/>
</dbReference>
<dbReference type="GO" id="GO:0003700">
    <property type="term" value="F:DNA-binding transcription factor activity"/>
    <property type="evidence" value="ECO:0007669"/>
    <property type="project" value="InterPro"/>
</dbReference>
<dbReference type="Pfam" id="PF00126">
    <property type="entry name" value="HTH_1"/>
    <property type="match status" value="1"/>
</dbReference>
<dbReference type="InterPro" id="IPR058163">
    <property type="entry name" value="LysR-type_TF_proteobact-type"/>
</dbReference>
<gene>
    <name evidence="6" type="primary">gcvA</name>
    <name evidence="6" type="ORF">ASILVAE211_01660</name>
</gene>
<dbReference type="PANTHER" id="PTHR30537">
    <property type="entry name" value="HTH-TYPE TRANSCRIPTIONAL REGULATOR"/>
    <property type="match status" value="1"/>
</dbReference>
<dbReference type="Gene3D" id="3.40.190.10">
    <property type="entry name" value="Periplasmic binding protein-like II"/>
    <property type="match status" value="2"/>
</dbReference>
<dbReference type="InterPro" id="IPR036390">
    <property type="entry name" value="WH_DNA-bd_sf"/>
</dbReference>
<dbReference type="InterPro" id="IPR005119">
    <property type="entry name" value="LysR_subst-bd"/>
</dbReference>
<comment type="caution">
    <text evidence="6">The sequence shown here is derived from an EMBL/GenBank/DDBJ whole genome shotgun (WGS) entry which is preliminary data.</text>
</comment>
<reference evidence="6" key="2">
    <citation type="submission" date="2021-01" db="EMBL/GenBank/DDBJ databases">
        <authorList>
            <person name="Mieszkin S."/>
            <person name="Pouder E."/>
            <person name="Alain K."/>
        </authorList>
    </citation>
    <scope>NUCLEOTIDE SEQUENCE</scope>
    <source>
        <strain evidence="6">HW T2.11</strain>
    </source>
</reference>
<keyword evidence="7" id="KW-1185">Reference proteome</keyword>
<evidence type="ECO:0000313" key="6">
    <source>
        <dbReference type="EMBL" id="MCB8873871.1"/>
    </source>
</evidence>
<dbReference type="NCBIfam" id="NF008352">
    <property type="entry name" value="PRK11139.1"/>
    <property type="match status" value="1"/>
</dbReference>
<sequence>MRRGRIPLTALRSFESAGRLLSFSRAAEELFVTQAAISRQIRELEVLLGTKLFHRHHRAVSLTEPGARLLDRLSDSFDAIADAVDEATAAPVVTELVVSAEPGFAACFLVPRLSRFRALRPDVEVEVLADPHVIEFRASRVDLAIRYDPEVEEVGWPRVDAEPLMASRVTPVLAPSLLASGPPIRKPADLLRHTLLHDDERAGWTTWLEAAGVRGLPQTRGPVFNDHALVIQMAMRGQGVALGDMPLLAEDIAAGRLVAPFTLAIDTGGYWIVAPDLADLVPAARAFADWLKTEAATAQAA</sequence>
<dbReference type="Proteomes" id="UP000708298">
    <property type="component" value="Unassembled WGS sequence"/>
</dbReference>
<accession>A0A964DX67</accession>
<evidence type="ECO:0000259" key="5">
    <source>
        <dbReference type="PROSITE" id="PS50931"/>
    </source>
</evidence>
<dbReference type="PROSITE" id="PS50931">
    <property type="entry name" value="HTH_LYSR"/>
    <property type="match status" value="1"/>
</dbReference>
<dbReference type="EMBL" id="JAESVB010000001">
    <property type="protein sequence ID" value="MCB8873871.1"/>
    <property type="molecule type" value="Genomic_DNA"/>
</dbReference>
<evidence type="ECO:0000256" key="2">
    <source>
        <dbReference type="ARBA" id="ARBA00023015"/>
    </source>
</evidence>
<keyword evidence="4" id="KW-0804">Transcription</keyword>
<dbReference type="FunFam" id="3.40.190.10:FF:000017">
    <property type="entry name" value="Glycine cleavage system transcriptional activator"/>
    <property type="match status" value="1"/>
</dbReference>
<dbReference type="GO" id="GO:0043565">
    <property type="term" value="F:sequence-specific DNA binding"/>
    <property type="evidence" value="ECO:0007669"/>
    <property type="project" value="TreeGrafter"/>
</dbReference>
<dbReference type="SUPFAM" id="SSF53850">
    <property type="entry name" value="Periplasmic binding protein-like II"/>
    <property type="match status" value="1"/>
</dbReference>
<feature type="domain" description="HTH lysR-type" evidence="5">
    <location>
        <begin position="6"/>
        <end position="63"/>
    </location>
</feature>
<comment type="similarity">
    <text evidence="1">Belongs to the LysR transcriptional regulatory family.</text>
</comment>
<dbReference type="SUPFAM" id="SSF46785">
    <property type="entry name" value="Winged helix' DNA-binding domain"/>
    <property type="match status" value="1"/>
</dbReference>
<dbReference type="CDD" id="cd08432">
    <property type="entry name" value="PBP2_GcdR_TrpI_HvrB_AmpR_like"/>
    <property type="match status" value="1"/>
</dbReference>
<dbReference type="InterPro" id="IPR036388">
    <property type="entry name" value="WH-like_DNA-bd_sf"/>
</dbReference>
<organism evidence="6 7">
    <name type="scientific">Acidisoma silvae</name>
    <dbReference type="NCBI Taxonomy" id="2802396"/>
    <lineage>
        <taxon>Bacteria</taxon>
        <taxon>Pseudomonadati</taxon>
        <taxon>Pseudomonadota</taxon>
        <taxon>Alphaproteobacteria</taxon>
        <taxon>Acetobacterales</taxon>
        <taxon>Acidocellaceae</taxon>
        <taxon>Acidisoma</taxon>
    </lineage>
</organism>
<evidence type="ECO:0000256" key="3">
    <source>
        <dbReference type="ARBA" id="ARBA00023125"/>
    </source>
</evidence>
<evidence type="ECO:0000256" key="1">
    <source>
        <dbReference type="ARBA" id="ARBA00009437"/>
    </source>
</evidence>
<dbReference type="AlphaFoldDB" id="A0A964DX67"/>
<proteinExistence type="inferred from homology"/>
<dbReference type="FunFam" id="1.10.10.10:FF:000038">
    <property type="entry name" value="Glycine cleavage system transcriptional activator"/>
    <property type="match status" value="1"/>
</dbReference>
<name>A0A964DX67_9PROT</name>
<keyword evidence="2" id="KW-0805">Transcription regulation</keyword>
<dbReference type="Pfam" id="PF03466">
    <property type="entry name" value="LysR_substrate"/>
    <property type="match status" value="1"/>
</dbReference>
<reference evidence="6" key="1">
    <citation type="journal article" date="2021" name="Microorganisms">
        <title>Acidisoma silvae sp. nov. and Acidisomacellulosilytica sp. nov., Two Acidophilic Bacteria Isolated from Decaying Wood, Hydrolyzing Cellulose and Producing Poly-3-hydroxybutyrate.</title>
        <authorList>
            <person name="Mieszkin S."/>
            <person name="Pouder E."/>
            <person name="Uroz S."/>
            <person name="Simon-Colin C."/>
            <person name="Alain K."/>
        </authorList>
    </citation>
    <scope>NUCLEOTIDE SEQUENCE</scope>
    <source>
        <strain evidence="6">HW T2.11</strain>
    </source>
</reference>
<evidence type="ECO:0000256" key="4">
    <source>
        <dbReference type="ARBA" id="ARBA00023163"/>
    </source>
</evidence>
<protein>
    <submittedName>
        <fullName evidence="6">Transcriptional regulator GcvA</fullName>
    </submittedName>
</protein>
<evidence type="ECO:0000313" key="7">
    <source>
        <dbReference type="Proteomes" id="UP000708298"/>
    </source>
</evidence>
<dbReference type="PANTHER" id="PTHR30537:SF74">
    <property type="entry name" value="HTH-TYPE TRANSCRIPTIONAL REGULATOR TRPI"/>
    <property type="match status" value="1"/>
</dbReference>
<dbReference type="Gene3D" id="1.10.10.10">
    <property type="entry name" value="Winged helix-like DNA-binding domain superfamily/Winged helix DNA-binding domain"/>
    <property type="match status" value="1"/>
</dbReference>
<dbReference type="GO" id="GO:0006351">
    <property type="term" value="P:DNA-templated transcription"/>
    <property type="evidence" value="ECO:0007669"/>
    <property type="project" value="TreeGrafter"/>
</dbReference>